<proteinExistence type="predicted"/>
<evidence type="ECO:0000313" key="1">
    <source>
        <dbReference type="EMBL" id="SVC97760.1"/>
    </source>
</evidence>
<name>A0A382RK22_9ZZZZ</name>
<protein>
    <submittedName>
        <fullName evidence="1">Uncharacterized protein</fullName>
    </submittedName>
</protein>
<accession>A0A382RK22</accession>
<sequence length="34" mass="4242">NSTFPLFSRKITTRRKFYFIQWETLKIKLPQKQP</sequence>
<organism evidence="1">
    <name type="scientific">marine metagenome</name>
    <dbReference type="NCBI Taxonomy" id="408172"/>
    <lineage>
        <taxon>unclassified sequences</taxon>
        <taxon>metagenomes</taxon>
        <taxon>ecological metagenomes</taxon>
    </lineage>
</organism>
<gene>
    <name evidence="1" type="ORF">METZ01_LOCUS350614</name>
</gene>
<reference evidence="1" key="1">
    <citation type="submission" date="2018-05" db="EMBL/GenBank/DDBJ databases">
        <authorList>
            <person name="Lanie J.A."/>
            <person name="Ng W.-L."/>
            <person name="Kazmierczak K.M."/>
            <person name="Andrzejewski T.M."/>
            <person name="Davidsen T.M."/>
            <person name="Wayne K.J."/>
            <person name="Tettelin H."/>
            <person name="Glass J.I."/>
            <person name="Rusch D."/>
            <person name="Podicherti R."/>
            <person name="Tsui H.-C.T."/>
            <person name="Winkler M.E."/>
        </authorList>
    </citation>
    <scope>NUCLEOTIDE SEQUENCE</scope>
</reference>
<dbReference type="AlphaFoldDB" id="A0A382RK22"/>
<feature type="non-terminal residue" evidence="1">
    <location>
        <position position="34"/>
    </location>
</feature>
<dbReference type="EMBL" id="UINC01122136">
    <property type="protein sequence ID" value="SVC97760.1"/>
    <property type="molecule type" value="Genomic_DNA"/>
</dbReference>
<feature type="non-terminal residue" evidence="1">
    <location>
        <position position="1"/>
    </location>
</feature>